<evidence type="ECO:0000256" key="10">
    <source>
        <dbReference type="PIRSR" id="PIRSR000445-1"/>
    </source>
</evidence>
<evidence type="ECO:0000256" key="1">
    <source>
        <dbReference type="ARBA" id="ARBA00005059"/>
    </source>
</evidence>
<keyword evidence="19" id="KW-1185">Reference proteome</keyword>
<dbReference type="SUPFAM" id="SSF69742">
    <property type="entry name" value="Glutamyl tRNA-reductase catalytic, N-terminal domain"/>
    <property type="match status" value="1"/>
</dbReference>
<dbReference type="Pfam" id="PF00745">
    <property type="entry name" value="GlutR_dimer"/>
    <property type="match status" value="1"/>
</dbReference>
<dbReference type="NCBIfam" id="TIGR01035">
    <property type="entry name" value="hemA"/>
    <property type="match status" value="1"/>
</dbReference>
<evidence type="ECO:0000256" key="12">
    <source>
        <dbReference type="PIRSR" id="PIRSR000445-3"/>
    </source>
</evidence>
<organism evidence="18 19">
    <name type="scientific">Shewanella psychrophila</name>
    <dbReference type="NCBI Taxonomy" id="225848"/>
    <lineage>
        <taxon>Bacteria</taxon>
        <taxon>Pseudomonadati</taxon>
        <taxon>Pseudomonadota</taxon>
        <taxon>Gammaproteobacteria</taxon>
        <taxon>Alteromonadales</taxon>
        <taxon>Shewanellaceae</taxon>
        <taxon>Shewanella</taxon>
    </lineage>
</organism>
<dbReference type="UniPathway" id="UPA00251">
    <property type="reaction ID" value="UER00316"/>
</dbReference>
<comment type="domain">
    <text evidence="9">Possesses an unusual extended V-shaped dimeric structure with each monomer consisting of three distinct domains arranged along a curved 'spinal' alpha-helix. The N-terminal catalytic domain specifically recognizes the glutamate moiety of the substrate. The second domain is the NADPH-binding domain, and the third C-terminal domain is responsible for dimerization.</text>
</comment>
<feature type="binding site" evidence="9 11">
    <location>
        <begin position="59"/>
        <end position="62"/>
    </location>
    <ligand>
        <name>substrate</name>
    </ligand>
</feature>
<dbReference type="Proteomes" id="UP000189545">
    <property type="component" value="Chromosome"/>
</dbReference>
<dbReference type="FunFam" id="3.30.460.30:FF:000001">
    <property type="entry name" value="Glutamyl-tRNA reductase"/>
    <property type="match status" value="1"/>
</dbReference>
<comment type="subunit">
    <text evidence="9">Homodimer.</text>
</comment>
<evidence type="ECO:0000256" key="14">
    <source>
        <dbReference type="RuleBase" id="RU000584"/>
    </source>
</evidence>
<evidence type="ECO:0000259" key="15">
    <source>
        <dbReference type="Pfam" id="PF00745"/>
    </source>
</evidence>
<keyword evidence="6 9" id="KW-0627">Porphyrin biosynthesis</keyword>
<dbReference type="EMBL" id="CP014782">
    <property type="protein sequence ID" value="AQS39444.1"/>
    <property type="molecule type" value="Genomic_DNA"/>
</dbReference>
<dbReference type="InterPro" id="IPR015896">
    <property type="entry name" value="4pyrrol_synth_GluRdtase_dimer"/>
</dbReference>
<feature type="domain" description="Tetrapyrrole biosynthesis glutamyl-tRNA reductase dimerisation" evidence="15">
    <location>
        <begin position="326"/>
        <end position="414"/>
    </location>
</feature>
<dbReference type="PIRSF" id="PIRSF000445">
    <property type="entry name" value="4pyrrol_synth_GluRdtase"/>
    <property type="match status" value="1"/>
</dbReference>
<dbReference type="Pfam" id="PF01488">
    <property type="entry name" value="Shikimate_DH"/>
    <property type="match status" value="1"/>
</dbReference>
<dbReference type="InterPro" id="IPR036291">
    <property type="entry name" value="NAD(P)-bd_dom_sf"/>
</dbReference>
<comment type="function">
    <text evidence="9">Catalyzes the NADPH-dependent reduction of glutamyl-tRNA(Glu) to glutamate 1-semialdehyde (GSA).</text>
</comment>
<feature type="binding site" evidence="9 11">
    <location>
        <position position="126"/>
    </location>
    <ligand>
        <name>substrate</name>
    </ligand>
</feature>
<evidence type="ECO:0000256" key="5">
    <source>
        <dbReference type="ARBA" id="ARBA00023002"/>
    </source>
</evidence>
<evidence type="ECO:0000256" key="3">
    <source>
        <dbReference type="ARBA" id="ARBA00012970"/>
    </source>
</evidence>
<evidence type="ECO:0000313" key="18">
    <source>
        <dbReference type="EMBL" id="AQS39444.1"/>
    </source>
</evidence>
<evidence type="ECO:0000256" key="9">
    <source>
        <dbReference type="HAMAP-Rule" id="MF_00087"/>
    </source>
</evidence>
<evidence type="ECO:0000259" key="17">
    <source>
        <dbReference type="Pfam" id="PF05201"/>
    </source>
</evidence>
<evidence type="ECO:0000256" key="2">
    <source>
        <dbReference type="ARBA" id="ARBA00005916"/>
    </source>
</evidence>
<dbReference type="Gene3D" id="3.30.460.30">
    <property type="entry name" value="Glutamyl-tRNA reductase, N-terminal domain"/>
    <property type="match status" value="1"/>
</dbReference>
<feature type="domain" description="Quinate/shikimate 5-dehydrogenase/glutamyl-tRNA reductase" evidence="16">
    <location>
        <begin position="178"/>
        <end position="312"/>
    </location>
</feature>
<dbReference type="AlphaFoldDB" id="A0A1S6HVH2"/>
<feature type="domain" description="Glutamyl-tRNA reductase N-terminal" evidence="17">
    <location>
        <begin position="16"/>
        <end position="162"/>
    </location>
</feature>
<feature type="active site" description="Nucleophile" evidence="9 10">
    <location>
        <position position="60"/>
    </location>
</feature>
<dbReference type="Gene3D" id="3.40.50.720">
    <property type="entry name" value="NAD(P)-binding Rossmann-like Domain"/>
    <property type="match status" value="1"/>
</dbReference>
<feature type="binding site" evidence="9 11">
    <location>
        <begin position="120"/>
        <end position="122"/>
    </location>
    <ligand>
        <name>substrate</name>
    </ligand>
</feature>
<protein>
    <recommendedName>
        <fullName evidence="8 9">Glutamyl-tRNA reductase</fullName>
        <shortName evidence="9">GluTR</shortName>
        <ecNumber evidence="3 9">1.2.1.70</ecNumber>
    </recommendedName>
</protein>
<evidence type="ECO:0000256" key="11">
    <source>
        <dbReference type="PIRSR" id="PIRSR000445-2"/>
    </source>
</evidence>
<dbReference type="PROSITE" id="PS00747">
    <property type="entry name" value="GLUTR"/>
    <property type="match status" value="1"/>
</dbReference>
<keyword evidence="4 9" id="KW-0521">NADP</keyword>
<proteinExistence type="inferred from homology"/>
<comment type="similarity">
    <text evidence="2 9 14">Belongs to the glutamyl-tRNA reductase family.</text>
</comment>
<dbReference type="SUPFAM" id="SSF51735">
    <property type="entry name" value="NAD(P)-binding Rossmann-fold domains"/>
    <property type="match status" value="1"/>
</dbReference>
<dbReference type="FunFam" id="3.40.50.720:FF:000031">
    <property type="entry name" value="Glutamyl-tRNA reductase"/>
    <property type="match status" value="1"/>
</dbReference>
<comment type="catalytic activity">
    <reaction evidence="7 9 14">
        <text>(S)-4-amino-5-oxopentanoate + tRNA(Glu) + NADP(+) = L-glutamyl-tRNA(Glu) + NADPH + H(+)</text>
        <dbReference type="Rhea" id="RHEA:12344"/>
        <dbReference type="Rhea" id="RHEA-COMP:9663"/>
        <dbReference type="Rhea" id="RHEA-COMP:9680"/>
        <dbReference type="ChEBI" id="CHEBI:15378"/>
        <dbReference type="ChEBI" id="CHEBI:57501"/>
        <dbReference type="ChEBI" id="CHEBI:57783"/>
        <dbReference type="ChEBI" id="CHEBI:58349"/>
        <dbReference type="ChEBI" id="CHEBI:78442"/>
        <dbReference type="ChEBI" id="CHEBI:78520"/>
        <dbReference type="EC" id="1.2.1.70"/>
    </reaction>
</comment>
<dbReference type="EC" id="1.2.1.70" evidence="3 9"/>
<dbReference type="CDD" id="cd05213">
    <property type="entry name" value="NAD_bind_Glutamyl_tRNA_reduct"/>
    <property type="match status" value="1"/>
</dbReference>
<dbReference type="InterPro" id="IPR018214">
    <property type="entry name" value="GluRdtase_CS"/>
</dbReference>
<feature type="binding site" evidence="9 12">
    <location>
        <begin position="195"/>
        <end position="200"/>
    </location>
    <ligand>
        <name>NADP(+)</name>
        <dbReference type="ChEBI" id="CHEBI:58349"/>
    </ligand>
</feature>
<sequence>MRCQETRTSQMSLVAIGINHKTATVDLREKVAFSPDKIHDAMKSLASHTQTGEAVIISTCNRTELYTNTADEAEVVRWLEEYHQLSHDEVESCLYKYQGQAVVQHLMRVSSGLDSLILGEPQILGQVKQSFVKAREAGTVAITMDRMFQNTFSVAKRVRTETEIGAAAVSVAFAAVSMAKHIFSALSATKVLLIGAGETIELVARHLKDNGVDSMVVANRTLSRAEGMCEEFGATAITLEQIPDFLSQADIVISSTASPLPILGKGMVEKALKQRRHQPMLLVDIAVPRDIEAEVAELDDAFLYTVDDLQSIIEQNMASRREAAEQAEIIAEEESHLFMEWIRSLESVDSIREYRSQSMAIKDELVERAINKLAQGGDSEQLLLELANKLTNKLIHAPTQALTAASRQGDLNSIGQLRSALGLDKN</sequence>
<dbReference type="GO" id="GO:0008883">
    <property type="term" value="F:glutamyl-tRNA reductase activity"/>
    <property type="evidence" value="ECO:0007669"/>
    <property type="project" value="UniProtKB-UniRule"/>
</dbReference>
<dbReference type="InterPro" id="IPR036343">
    <property type="entry name" value="GluRdtase_N_sf"/>
</dbReference>
<dbReference type="SUPFAM" id="SSF69075">
    <property type="entry name" value="Glutamyl tRNA-reductase dimerization domain"/>
    <property type="match status" value="1"/>
</dbReference>
<gene>
    <name evidence="9" type="primary">hemA</name>
    <name evidence="18" type="ORF">Sps_04343</name>
</gene>
<comment type="miscellaneous">
    <text evidence="9">During catalysis, the active site Cys acts as a nucleophile attacking the alpha-carbonyl group of tRNA-bound glutamate with the formation of a thioester intermediate between enzyme and glutamate, and the concomitant release of tRNA(Glu). The thioester intermediate is finally reduced by direct hydride transfer from NADPH, to form the product GSA.</text>
</comment>
<evidence type="ECO:0000313" key="19">
    <source>
        <dbReference type="Proteomes" id="UP000189545"/>
    </source>
</evidence>
<dbReference type="HAMAP" id="MF_00087">
    <property type="entry name" value="Glu_tRNA_reductase"/>
    <property type="match status" value="1"/>
</dbReference>
<feature type="binding site" evidence="9 11">
    <location>
        <position position="115"/>
    </location>
    <ligand>
        <name>substrate</name>
    </ligand>
</feature>
<name>A0A1S6HVH2_9GAMM</name>
<evidence type="ECO:0000256" key="8">
    <source>
        <dbReference type="ARBA" id="ARBA00068659"/>
    </source>
</evidence>
<dbReference type="GO" id="GO:0019353">
    <property type="term" value="P:protoporphyrinogen IX biosynthetic process from glutamate"/>
    <property type="evidence" value="ECO:0007669"/>
    <property type="project" value="TreeGrafter"/>
</dbReference>
<comment type="pathway">
    <text evidence="1 9 14">Porphyrin-containing compound metabolism; protoporphyrin-IX biosynthesis; 5-aminolevulinate from L-glutamyl-tRNA(Glu): step 1/2.</text>
</comment>
<dbReference type="STRING" id="225848.Sps_04343"/>
<evidence type="ECO:0000259" key="16">
    <source>
        <dbReference type="Pfam" id="PF01488"/>
    </source>
</evidence>
<dbReference type="InterPro" id="IPR006151">
    <property type="entry name" value="Shikm_DH/Glu-tRNA_Rdtase"/>
</dbReference>
<dbReference type="InterPro" id="IPR015895">
    <property type="entry name" value="4pyrrol_synth_GluRdtase_N"/>
</dbReference>
<dbReference type="InterPro" id="IPR000343">
    <property type="entry name" value="4pyrrol_synth_GluRdtase"/>
</dbReference>
<evidence type="ECO:0000256" key="13">
    <source>
        <dbReference type="PIRSR" id="PIRSR000445-4"/>
    </source>
</evidence>
<dbReference type="Pfam" id="PF05201">
    <property type="entry name" value="GlutR_N"/>
    <property type="match status" value="1"/>
</dbReference>
<accession>A0A1S6HVH2</accession>
<evidence type="ECO:0000256" key="4">
    <source>
        <dbReference type="ARBA" id="ARBA00022857"/>
    </source>
</evidence>
<dbReference type="PANTHER" id="PTHR43013">
    <property type="entry name" value="GLUTAMYL-TRNA REDUCTASE"/>
    <property type="match status" value="1"/>
</dbReference>
<dbReference type="GO" id="GO:0050661">
    <property type="term" value="F:NADP binding"/>
    <property type="evidence" value="ECO:0007669"/>
    <property type="project" value="InterPro"/>
</dbReference>
<dbReference type="KEGG" id="spsw:Sps_04343"/>
<keyword evidence="5 9" id="KW-0560">Oxidoreductase</keyword>
<dbReference type="InterPro" id="IPR036453">
    <property type="entry name" value="GluRdtase_dimer_dom_sf"/>
</dbReference>
<evidence type="ECO:0000256" key="6">
    <source>
        <dbReference type="ARBA" id="ARBA00023244"/>
    </source>
</evidence>
<feature type="site" description="Important for activity" evidence="9 13">
    <location>
        <position position="105"/>
    </location>
</feature>
<dbReference type="PANTHER" id="PTHR43013:SF1">
    <property type="entry name" value="GLUTAMYL-TRNA REDUCTASE"/>
    <property type="match status" value="1"/>
</dbReference>
<reference evidence="18 19" key="1">
    <citation type="submission" date="2016-03" db="EMBL/GenBank/DDBJ databases">
        <title>Complete genome sequence of Shewanella psychrophila WP2, a deep sea bacterium isolated from west Pacific sediment.</title>
        <authorList>
            <person name="Xu G."/>
            <person name="Jian H."/>
        </authorList>
    </citation>
    <scope>NUCLEOTIDE SEQUENCE [LARGE SCALE GENOMIC DNA]</scope>
    <source>
        <strain evidence="18 19">WP2</strain>
    </source>
</reference>
<evidence type="ECO:0000256" key="7">
    <source>
        <dbReference type="ARBA" id="ARBA00047464"/>
    </source>
</evidence>